<accession>A0A0E9QU60</accession>
<dbReference type="AlphaFoldDB" id="A0A0E9QU60"/>
<reference evidence="1" key="1">
    <citation type="submission" date="2014-11" db="EMBL/GenBank/DDBJ databases">
        <authorList>
            <person name="Amaro Gonzalez C."/>
        </authorList>
    </citation>
    <scope>NUCLEOTIDE SEQUENCE</scope>
</reference>
<dbReference type="EMBL" id="GBXM01088071">
    <property type="protein sequence ID" value="JAH20506.1"/>
    <property type="molecule type" value="Transcribed_RNA"/>
</dbReference>
<proteinExistence type="predicted"/>
<reference evidence="1" key="2">
    <citation type="journal article" date="2015" name="Fish Shellfish Immunol.">
        <title>Early steps in the European eel (Anguilla anguilla)-Vibrio vulnificus interaction in the gills: Role of the RtxA13 toxin.</title>
        <authorList>
            <person name="Callol A."/>
            <person name="Pajuelo D."/>
            <person name="Ebbesson L."/>
            <person name="Teles M."/>
            <person name="MacKenzie S."/>
            <person name="Amaro C."/>
        </authorList>
    </citation>
    <scope>NUCLEOTIDE SEQUENCE</scope>
</reference>
<organism evidence="1">
    <name type="scientific">Anguilla anguilla</name>
    <name type="common">European freshwater eel</name>
    <name type="synonym">Muraena anguilla</name>
    <dbReference type="NCBI Taxonomy" id="7936"/>
    <lineage>
        <taxon>Eukaryota</taxon>
        <taxon>Metazoa</taxon>
        <taxon>Chordata</taxon>
        <taxon>Craniata</taxon>
        <taxon>Vertebrata</taxon>
        <taxon>Euteleostomi</taxon>
        <taxon>Actinopterygii</taxon>
        <taxon>Neopterygii</taxon>
        <taxon>Teleostei</taxon>
        <taxon>Anguilliformes</taxon>
        <taxon>Anguillidae</taxon>
        <taxon>Anguilla</taxon>
    </lineage>
</organism>
<evidence type="ECO:0000313" key="1">
    <source>
        <dbReference type="EMBL" id="JAH20506.1"/>
    </source>
</evidence>
<name>A0A0E9QU60_ANGAN</name>
<sequence>MVTHLYCFMNLCNHAIALFIIGQGSSFNTS</sequence>
<protein>
    <submittedName>
        <fullName evidence="1">Uncharacterized protein</fullName>
    </submittedName>
</protein>